<dbReference type="OrthoDB" id="2357478at2"/>
<gene>
    <name evidence="3" type="ORF">SAMN04488123_103147</name>
</gene>
<organism evidence="3 4">
    <name type="scientific">Natribacillus halophilus</name>
    <dbReference type="NCBI Taxonomy" id="549003"/>
    <lineage>
        <taxon>Bacteria</taxon>
        <taxon>Bacillati</taxon>
        <taxon>Bacillota</taxon>
        <taxon>Bacilli</taxon>
        <taxon>Bacillales</taxon>
        <taxon>Bacillaceae</taxon>
        <taxon>Natribacillus</taxon>
    </lineage>
</organism>
<feature type="transmembrane region" description="Helical" evidence="1">
    <location>
        <begin position="123"/>
        <end position="141"/>
    </location>
</feature>
<proteinExistence type="predicted"/>
<protein>
    <recommendedName>
        <fullName evidence="2">CAAX prenyl protease 2/Lysostaphin resistance protein A-like domain-containing protein</fullName>
    </recommendedName>
</protein>
<dbReference type="AlphaFoldDB" id="A0A1G8LLP0"/>
<accession>A0A1G8LLP0</accession>
<dbReference type="EMBL" id="FNEN01000003">
    <property type="protein sequence ID" value="SDI56387.1"/>
    <property type="molecule type" value="Genomic_DNA"/>
</dbReference>
<dbReference type="InterPro" id="IPR003675">
    <property type="entry name" value="Rce1/LyrA-like_dom"/>
</dbReference>
<reference evidence="3 4" key="1">
    <citation type="submission" date="2016-10" db="EMBL/GenBank/DDBJ databases">
        <authorList>
            <person name="de Groot N.N."/>
        </authorList>
    </citation>
    <scope>NUCLEOTIDE SEQUENCE [LARGE SCALE GENOMIC DNA]</scope>
    <source>
        <strain evidence="3 4">DSM 21771</strain>
    </source>
</reference>
<evidence type="ECO:0000256" key="1">
    <source>
        <dbReference type="SAM" id="Phobius"/>
    </source>
</evidence>
<dbReference type="InterPro" id="IPR052710">
    <property type="entry name" value="CAAX_protease"/>
</dbReference>
<evidence type="ECO:0000313" key="4">
    <source>
        <dbReference type="Proteomes" id="UP000198853"/>
    </source>
</evidence>
<feature type="transmembrane region" description="Helical" evidence="1">
    <location>
        <begin position="148"/>
        <end position="165"/>
    </location>
</feature>
<feature type="transmembrane region" description="Helical" evidence="1">
    <location>
        <begin position="52"/>
        <end position="70"/>
    </location>
</feature>
<name>A0A1G8LLP0_9BACI</name>
<keyword evidence="4" id="KW-1185">Reference proteome</keyword>
<keyword evidence="1" id="KW-1133">Transmembrane helix</keyword>
<dbReference type="GO" id="GO:0004175">
    <property type="term" value="F:endopeptidase activity"/>
    <property type="evidence" value="ECO:0007669"/>
    <property type="project" value="UniProtKB-ARBA"/>
</dbReference>
<feature type="transmembrane region" description="Helical" evidence="1">
    <location>
        <begin position="90"/>
        <end position="111"/>
    </location>
</feature>
<feature type="transmembrane region" description="Helical" evidence="1">
    <location>
        <begin position="12"/>
        <end position="32"/>
    </location>
</feature>
<dbReference type="GO" id="GO:0080120">
    <property type="term" value="P:CAAX-box protein maturation"/>
    <property type="evidence" value="ECO:0007669"/>
    <property type="project" value="UniProtKB-ARBA"/>
</dbReference>
<dbReference type="RefSeq" id="WP_090396655.1">
    <property type="nucleotide sequence ID" value="NZ_FNEN01000003.1"/>
</dbReference>
<evidence type="ECO:0000313" key="3">
    <source>
        <dbReference type="EMBL" id="SDI56387.1"/>
    </source>
</evidence>
<dbReference type="Proteomes" id="UP000198853">
    <property type="component" value="Unassembled WGS sequence"/>
</dbReference>
<feature type="domain" description="CAAX prenyl protease 2/Lysostaphin resistance protein A-like" evidence="2">
    <location>
        <begin position="96"/>
        <end position="184"/>
    </location>
</feature>
<sequence length="192" mass="21101">MGTTDSRLLIAVWQGFGFMVLAGLILCVIFRWGEVIPFIAGLFSLESFGIDVVIGLASGALMALIVTVIMKVSKMELPENELTQMLKRIIHMRGGIVTIALGAGFAEEFFFRGVLMGLVIDHWNTTLVLVLNALVFAALHIPQYKGKILMHAIVFIMGLWLGALFLLSHTLWAPVAAHALYNAILGWHLRAN</sequence>
<dbReference type="PANTHER" id="PTHR36435">
    <property type="entry name" value="SLR1288 PROTEIN"/>
    <property type="match status" value="1"/>
</dbReference>
<keyword evidence="1" id="KW-0812">Transmembrane</keyword>
<dbReference type="PANTHER" id="PTHR36435:SF1">
    <property type="entry name" value="CAAX AMINO TERMINAL PROTEASE FAMILY PROTEIN"/>
    <property type="match status" value="1"/>
</dbReference>
<evidence type="ECO:0000259" key="2">
    <source>
        <dbReference type="Pfam" id="PF02517"/>
    </source>
</evidence>
<keyword evidence="1" id="KW-0472">Membrane</keyword>
<dbReference type="Pfam" id="PF02517">
    <property type="entry name" value="Rce1-like"/>
    <property type="match status" value="1"/>
</dbReference>